<keyword evidence="3" id="KW-0998">Cell outer membrane</keyword>
<feature type="domain" description="OmpA-like" evidence="5">
    <location>
        <begin position="71"/>
        <end position="189"/>
    </location>
</feature>
<dbReference type="STRING" id="1429043.X474_26335"/>
<protein>
    <submittedName>
        <fullName evidence="6">Flagellar motor protein MotB</fullName>
    </submittedName>
</protein>
<sequence length="189" mass="21029">MICLLLSACAKGSMVVLLPDPDGKVGEVRVQTDKGERVLTKAGQSTTAVDKDSLPSEPAVLPEKEINRVFVDALAAQPRQPVHFILYNLHESVELTPESRKMLDQIVKTIKEMKSVDTSVVGHTDTLGSVEYNYRLSKKRAQEVARLLVKKGVDPKNLEIDSHSEKNLLVPTADEIREPHNRRVEVTVR</sequence>
<dbReference type="GO" id="GO:0009279">
    <property type="term" value="C:cell outer membrane"/>
    <property type="evidence" value="ECO:0007669"/>
    <property type="project" value="UniProtKB-SubCell"/>
</dbReference>
<evidence type="ECO:0000256" key="4">
    <source>
        <dbReference type="PROSITE-ProRule" id="PRU00473"/>
    </source>
</evidence>
<keyword evidence="6" id="KW-0969">Cilium</keyword>
<evidence type="ECO:0000313" key="7">
    <source>
        <dbReference type="Proteomes" id="UP000032233"/>
    </source>
</evidence>
<dbReference type="CDD" id="cd07185">
    <property type="entry name" value="OmpA_C-like"/>
    <property type="match status" value="1"/>
</dbReference>
<name>A0A0D2HKK6_9BACT</name>
<evidence type="ECO:0000259" key="5">
    <source>
        <dbReference type="PROSITE" id="PS51123"/>
    </source>
</evidence>
<keyword evidence="2 4" id="KW-0472">Membrane</keyword>
<evidence type="ECO:0000256" key="1">
    <source>
        <dbReference type="ARBA" id="ARBA00004442"/>
    </source>
</evidence>
<dbReference type="PANTHER" id="PTHR30329:SF21">
    <property type="entry name" value="LIPOPROTEIN YIAD-RELATED"/>
    <property type="match status" value="1"/>
</dbReference>
<dbReference type="Pfam" id="PF00691">
    <property type="entry name" value="OmpA"/>
    <property type="match status" value="1"/>
</dbReference>
<evidence type="ECO:0000256" key="2">
    <source>
        <dbReference type="ARBA" id="ARBA00023136"/>
    </source>
</evidence>
<proteinExistence type="predicted"/>
<keyword evidence="6" id="KW-0966">Cell projection</keyword>
<gene>
    <name evidence="6" type="ORF">X474_26335</name>
</gene>
<evidence type="ECO:0000256" key="3">
    <source>
        <dbReference type="ARBA" id="ARBA00023237"/>
    </source>
</evidence>
<dbReference type="PROSITE" id="PS51123">
    <property type="entry name" value="OMPA_2"/>
    <property type="match status" value="1"/>
</dbReference>
<dbReference type="EMBL" id="AZAC01000067">
    <property type="protein sequence ID" value="KIX11188.1"/>
    <property type="molecule type" value="Genomic_DNA"/>
</dbReference>
<dbReference type="PRINTS" id="PR01021">
    <property type="entry name" value="OMPADOMAIN"/>
</dbReference>
<dbReference type="PANTHER" id="PTHR30329">
    <property type="entry name" value="STATOR ELEMENT OF FLAGELLAR MOTOR COMPLEX"/>
    <property type="match status" value="1"/>
</dbReference>
<dbReference type="InterPro" id="IPR006664">
    <property type="entry name" value="OMP_bac"/>
</dbReference>
<comment type="caution">
    <text evidence="6">The sequence shown here is derived from an EMBL/GenBank/DDBJ whole genome shotgun (WGS) entry which is preliminary data.</text>
</comment>
<reference evidence="6 7" key="1">
    <citation type="submission" date="2013-11" db="EMBL/GenBank/DDBJ databases">
        <title>Metagenomic analysis of a methanogenic consortium involved in long chain n-alkane degradation.</title>
        <authorList>
            <person name="Davidova I.A."/>
            <person name="Callaghan A.V."/>
            <person name="Wawrik B."/>
            <person name="Pruitt S."/>
            <person name="Marks C."/>
            <person name="Duncan K.E."/>
            <person name="Suflita J.M."/>
        </authorList>
    </citation>
    <scope>NUCLEOTIDE SEQUENCE [LARGE SCALE GENOMIC DNA]</scope>
    <source>
        <strain evidence="6 7">SPR</strain>
    </source>
</reference>
<keyword evidence="7" id="KW-1185">Reference proteome</keyword>
<accession>A0A0D2HKK6</accession>
<dbReference type="Proteomes" id="UP000032233">
    <property type="component" value="Unassembled WGS sequence"/>
</dbReference>
<dbReference type="InParanoid" id="A0A0D2HKK6"/>
<dbReference type="Gene3D" id="3.30.1330.60">
    <property type="entry name" value="OmpA-like domain"/>
    <property type="match status" value="1"/>
</dbReference>
<dbReference type="InterPro" id="IPR036737">
    <property type="entry name" value="OmpA-like_sf"/>
</dbReference>
<keyword evidence="6" id="KW-0282">Flagellum</keyword>
<dbReference type="AlphaFoldDB" id="A0A0D2HKK6"/>
<dbReference type="InterPro" id="IPR050330">
    <property type="entry name" value="Bact_OuterMem_StrucFunc"/>
</dbReference>
<evidence type="ECO:0000313" key="6">
    <source>
        <dbReference type="EMBL" id="KIX11188.1"/>
    </source>
</evidence>
<organism evidence="6 7">
    <name type="scientific">Dethiosulfatarculus sandiegensis</name>
    <dbReference type="NCBI Taxonomy" id="1429043"/>
    <lineage>
        <taxon>Bacteria</taxon>
        <taxon>Pseudomonadati</taxon>
        <taxon>Thermodesulfobacteriota</taxon>
        <taxon>Desulfarculia</taxon>
        <taxon>Desulfarculales</taxon>
        <taxon>Desulfarculaceae</taxon>
        <taxon>Dethiosulfatarculus</taxon>
    </lineage>
</organism>
<dbReference type="InterPro" id="IPR006665">
    <property type="entry name" value="OmpA-like"/>
</dbReference>
<dbReference type="SUPFAM" id="SSF103088">
    <property type="entry name" value="OmpA-like"/>
    <property type="match status" value="1"/>
</dbReference>
<comment type="subcellular location">
    <subcellularLocation>
        <location evidence="1">Cell outer membrane</location>
    </subcellularLocation>
</comment>